<reference evidence="3 4" key="1">
    <citation type="submission" date="2018-06" db="EMBL/GenBank/DDBJ databases">
        <title>A transcriptomic atlas of mushroom development highlights an independent origin of complex multicellularity.</title>
        <authorList>
            <consortium name="DOE Joint Genome Institute"/>
            <person name="Krizsan K."/>
            <person name="Almasi E."/>
            <person name="Merenyi Z."/>
            <person name="Sahu N."/>
            <person name="Viragh M."/>
            <person name="Koszo T."/>
            <person name="Mondo S."/>
            <person name="Kiss B."/>
            <person name="Balint B."/>
            <person name="Kues U."/>
            <person name="Barry K."/>
            <person name="Hegedus J.C."/>
            <person name="Henrissat B."/>
            <person name="Johnson J."/>
            <person name="Lipzen A."/>
            <person name="Ohm R."/>
            <person name="Nagy I."/>
            <person name="Pangilinan J."/>
            <person name="Yan J."/>
            <person name="Xiong Y."/>
            <person name="Grigoriev I.V."/>
            <person name="Hibbett D.S."/>
            <person name="Nagy L.G."/>
        </authorList>
    </citation>
    <scope>NUCLEOTIDE SEQUENCE [LARGE SCALE GENOMIC DNA]</scope>
    <source>
        <strain evidence="3 4">SZMC22713</strain>
    </source>
</reference>
<dbReference type="Proteomes" id="UP000294933">
    <property type="component" value="Unassembled WGS sequence"/>
</dbReference>
<dbReference type="InterPro" id="IPR045341">
    <property type="entry name" value="DUF6532"/>
</dbReference>
<dbReference type="OrthoDB" id="3257342at2759"/>
<name>A0A4Y7QDX9_9AGAM</name>
<evidence type="ECO:0000313" key="3">
    <source>
        <dbReference type="EMBL" id="TDL25079.1"/>
    </source>
</evidence>
<feature type="compositionally biased region" description="Basic and acidic residues" evidence="1">
    <location>
        <begin position="133"/>
        <end position="144"/>
    </location>
</feature>
<dbReference type="STRING" id="50990.A0A4Y7QDX9"/>
<dbReference type="AlphaFoldDB" id="A0A4Y7QDX9"/>
<evidence type="ECO:0000256" key="1">
    <source>
        <dbReference type="SAM" id="MobiDB-lite"/>
    </source>
</evidence>
<dbReference type="EMBL" id="ML170165">
    <property type="protein sequence ID" value="TDL25079.1"/>
    <property type="molecule type" value="Genomic_DNA"/>
</dbReference>
<feature type="domain" description="DUF6532" evidence="2">
    <location>
        <begin position="32"/>
        <end position="84"/>
    </location>
</feature>
<keyword evidence="4" id="KW-1185">Reference proteome</keyword>
<evidence type="ECO:0000259" key="2">
    <source>
        <dbReference type="Pfam" id="PF20149"/>
    </source>
</evidence>
<sequence length="157" mass="18260">MPTEEETIWKFNHYINPRSAMVPDYEVQWRWKIFSAPLIALIVTAVECALKDWKTGVCIPKSNQFSTDIYKPIYEHHIHNLDQFQNKACRTNLELRRSIFSGAWQQTGHSMADFAPESYLDDVDFDEMEREDGETREAARKKNEATAASEEMTNPAQ</sequence>
<proteinExistence type="predicted"/>
<organism evidence="3 4">
    <name type="scientific">Rickenella mellea</name>
    <dbReference type="NCBI Taxonomy" id="50990"/>
    <lineage>
        <taxon>Eukaryota</taxon>
        <taxon>Fungi</taxon>
        <taxon>Dikarya</taxon>
        <taxon>Basidiomycota</taxon>
        <taxon>Agaricomycotina</taxon>
        <taxon>Agaricomycetes</taxon>
        <taxon>Hymenochaetales</taxon>
        <taxon>Rickenellaceae</taxon>
        <taxon>Rickenella</taxon>
    </lineage>
</organism>
<evidence type="ECO:0000313" key="4">
    <source>
        <dbReference type="Proteomes" id="UP000294933"/>
    </source>
</evidence>
<dbReference type="Pfam" id="PF20149">
    <property type="entry name" value="DUF6532"/>
    <property type="match status" value="1"/>
</dbReference>
<protein>
    <recommendedName>
        <fullName evidence="2">DUF6532 domain-containing protein</fullName>
    </recommendedName>
</protein>
<accession>A0A4Y7QDX9</accession>
<feature type="region of interest" description="Disordered" evidence="1">
    <location>
        <begin position="127"/>
        <end position="157"/>
    </location>
</feature>
<dbReference type="VEuPathDB" id="FungiDB:BD410DRAFT_801770"/>
<gene>
    <name evidence="3" type="ORF">BD410DRAFT_801770</name>
</gene>